<evidence type="ECO:0000313" key="2">
    <source>
        <dbReference type="EMBL" id="SIN74568.1"/>
    </source>
</evidence>
<evidence type="ECO:0000259" key="1">
    <source>
        <dbReference type="Pfam" id="PF14289"/>
    </source>
</evidence>
<protein>
    <recommendedName>
        <fullName evidence="1">DUF4369 domain-containing protein</fullName>
    </recommendedName>
</protein>
<sequence length="232" mass="26176">MNTFKLLLATVLLLLFGAISYGQSGFQVKGKVQGLQADSLSVLHFDTPSAPRFEKIPAFNGDFQFSGKAEFPYFVQIIYLTEDGTNRKLTEFMLENSNLLIAGETAHFDSIRVIGSSSNTILKSYLEEDKALLKHWDDLKEIYDRSKESGDLSTTGIIAKKLNQITQVDRKALLKEYVKRHKEQMVAALLPNFCLLVDQLTPEDYLDLYASLSIPIQQSIYGQELLLKSKLK</sequence>
<dbReference type="AlphaFoldDB" id="A0A1N6DUU1"/>
<dbReference type="Pfam" id="PF14289">
    <property type="entry name" value="DUF4369"/>
    <property type="match status" value="1"/>
</dbReference>
<feature type="domain" description="DUF4369" evidence="1">
    <location>
        <begin position="26"/>
        <end position="120"/>
    </location>
</feature>
<gene>
    <name evidence="2" type="ORF">SAMN05444394_1419</name>
</gene>
<keyword evidence="3" id="KW-1185">Reference proteome</keyword>
<dbReference type="STRING" id="226505.SAMN05444394_1419"/>
<dbReference type="RefSeq" id="WP_074224090.1">
    <property type="nucleotide sequence ID" value="NZ_FSRC01000001.1"/>
</dbReference>
<organism evidence="2 3">
    <name type="scientific">Algoriphagus halophilus</name>
    <dbReference type="NCBI Taxonomy" id="226505"/>
    <lineage>
        <taxon>Bacteria</taxon>
        <taxon>Pseudomonadati</taxon>
        <taxon>Bacteroidota</taxon>
        <taxon>Cytophagia</taxon>
        <taxon>Cytophagales</taxon>
        <taxon>Cyclobacteriaceae</taxon>
        <taxon>Algoriphagus</taxon>
    </lineage>
</organism>
<dbReference type="OrthoDB" id="893767at2"/>
<dbReference type="InterPro" id="IPR025380">
    <property type="entry name" value="DUF4369"/>
</dbReference>
<proteinExistence type="predicted"/>
<reference evidence="3" key="1">
    <citation type="submission" date="2016-11" db="EMBL/GenBank/DDBJ databases">
        <authorList>
            <person name="Varghese N."/>
            <person name="Submissions S."/>
        </authorList>
    </citation>
    <scope>NUCLEOTIDE SEQUENCE [LARGE SCALE GENOMIC DNA]</scope>
    <source>
        <strain evidence="3">DSM 15292</strain>
    </source>
</reference>
<name>A0A1N6DUU1_9BACT</name>
<evidence type="ECO:0000313" key="3">
    <source>
        <dbReference type="Proteomes" id="UP000185221"/>
    </source>
</evidence>
<dbReference type="Proteomes" id="UP000185221">
    <property type="component" value="Unassembled WGS sequence"/>
</dbReference>
<accession>A0A1N6DUU1</accession>
<dbReference type="EMBL" id="FSRC01000001">
    <property type="protein sequence ID" value="SIN74568.1"/>
    <property type="molecule type" value="Genomic_DNA"/>
</dbReference>